<evidence type="ECO:0000313" key="2">
    <source>
        <dbReference type="EMBL" id="KAJ5521076.1"/>
    </source>
</evidence>
<dbReference type="EMBL" id="JAPWDS010000001">
    <property type="protein sequence ID" value="KAJ5521076.1"/>
    <property type="molecule type" value="Genomic_DNA"/>
</dbReference>
<organism evidence="2 3">
    <name type="scientific">Penicillium fimorum</name>
    <dbReference type="NCBI Taxonomy" id="1882269"/>
    <lineage>
        <taxon>Eukaryota</taxon>
        <taxon>Fungi</taxon>
        <taxon>Dikarya</taxon>
        <taxon>Ascomycota</taxon>
        <taxon>Pezizomycotina</taxon>
        <taxon>Eurotiomycetes</taxon>
        <taxon>Eurotiomycetidae</taxon>
        <taxon>Eurotiales</taxon>
        <taxon>Aspergillaceae</taxon>
        <taxon>Penicillium</taxon>
    </lineage>
</organism>
<protein>
    <submittedName>
        <fullName evidence="2">Uncharacterized protein</fullName>
    </submittedName>
</protein>
<feature type="region of interest" description="Disordered" evidence="1">
    <location>
        <begin position="41"/>
        <end position="72"/>
    </location>
</feature>
<accession>A0A9W9Y6I9</accession>
<dbReference type="AlphaFoldDB" id="A0A9W9Y6I9"/>
<reference evidence="2" key="2">
    <citation type="journal article" date="2023" name="IMA Fungus">
        <title>Comparative genomic study of the Penicillium genus elucidates a diverse pangenome and 15 lateral gene transfer events.</title>
        <authorList>
            <person name="Petersen C."/>
            <person name="Sorensen T."/>
            <person name="Nielsen M.R."/>
            <person name="Sondergaard T.E."/>
            <person name="Sorensen J.L."/>
            <person name="Fitzpatrick D.A."/>
            <person name="Frisvad J.C."/>
            <person name="Nielsen K.L."/>
        </authorList>
    </citation>
    <scope>NUCLEOTIDE SEQUENCE</scope>
    <source>
        <strain evidence="2">IBT 29495</strain>
    </source>
</reference>
<proteinExistence type="predicted"/>
<dbReference type="Proteomes" id="UP001149954">
    <property type="component" value="Unassembled WGS sequence"/>
</dbReference>
<sequence>MSQQVNSAEPILERVFGTVVAKLHMALVCVDENGLAYTDGASKARANHKPTPHPDRSSTIYPEPRMNDPPAKNRIMKSIETSVDRENVELFER</sequence>
<reference evidence="2" key="1">
    <citation type="submission" date="2022-12" db="EMBL/GenBank/DDBJ databases">
        <authorList>
            <person name="Petersen C."/>
        </authorList>
    </citation>
    <scope>NUCLEOTIDE SEQUENCE</scope>
    <source>
        <strain evidence="2">IBT 29495</strain>
    </source>
</reference>
<evidence type="ECO:0000313" key="3">
    <source>
        <dbReference type="Proteomes" id="UP001149954"/>
    </source>
</evidence>
<keyword evidence="3" id="KW-1185">Reference proteome</keyword>
<dbReference type="OrthoDB" id="3918601at2759"/>
<evidence type="ECO:0000256" key="1">
    <source>
        <dbReference type="SAM" id="MobiDB-lite"/>
    </source>
</evidence>
<comment type="caution">
    <text evidence="2">The sequence shown here is derived from an EMBL/GenBank/DDBJ whole genome shotgun (WGS) entry which is preliminary data.</text>
</comment>
<name>A0A9W9Y6I9_9EURO</name>
<gene>
    <name evidence="2" type="ORF">N7463_001529</name>
</gene>